<protein>
    <submittedName>
        <fullName evidence="4">LysM domain receptor-like kinase 3</fullName>
    </submittedName>
</protein>
<evidence type="ECO:0000313" key="3">
    <source>
        <dbReference type="Proteomes" id="UP000813463"/>
    </source>
</evidence>
<feature type="domain" description="Protein kinase" evidence="2">
    <location>
        <begin position="88"/>
        <end position="430"/>
    </location>
</feature>
<accession>A0A9R0JBB3</accession>
<dbReference type="PROSITE" id="PS50011">
    <property type="entry name" value="PROTEIN_KINASE_DOM"/>
    <property type="match status" value="1"/>
</dbReference>
<dbReference type="OrthoDB" id="4062651at2759"/>
<sequence length="452" mass="50178">MCRKKMAVDAVPPTPKQPSPRHHNNHRKQPSNSGKSSPSHNSSTSFDPLTTQNKPTSNFTSSSTSHSSRHSLSSLRSSLPENPQLYDISEIRSATNNFLAKSYSAATTTTSSSSSSSSRCWRCNLHGKDVIIFQRKSHNELRPSSVRQKLSSICRSHHVAIVNLLGASISGDCVYLVYNFISNGANLQDVLHNKNNPGFTVLSSWMSRMQIATDLANGIDYIHNNTALDVKFVHNRIKSSSIIVTEPSFNAKICHFGTAELCGEPTEERDCDDFGGNETPKVVEEIIDEESSSPKKLTRSSSVKFNGTTGYMSPEFQTTGVGTRKSDVYAFGVVLAELLSGEEPVKYKYNKATKEYMKMSVVDTARAVAEDSGGEGEGRLRKWVDVRLKDSYPVEVATKMTRLAVECLHVDPYRRPDMRRVAGKISKLYLESQVWCDRMKIPTDFTVSFAPR</sequence>
<dbReference type="GO" id="GO:0005524">
    <property type="term" value="F:ATP binding"/>
    <property type="evidence" value="ECO:0007669"/>
    <property type="project" value="InterPro"/>
</dbReference>
<feature type="compositionally biased region" description="Low complexity" evidence="1">
    <location>
        <begin position="31"/>
        <end position="45"/>
    </location>
</feature>
<dbReference type="PANTHER" id="PTHR46863:SF1">
    <property type="entry name" value="PROTEIN KINASE SUPERFAMILY PROTEIN"/>
    <property type="match status" value="1"/>
</dbReference>
<dbReference type="KEGG" id="soe:110803661"/>
<evidence type="ECO:0000256" key="1">
    <source>
        <dbReference type="SAM" id="MobiDB-lite"/>
    </source>
</evidence>
<dbReference type="AlphaFoldDB" id="A0A9R0JBB3"/>
<dbReference type="Proteomes" id="UP000813463">
    <property type="component" value="Chromosome 2"/>
</dbReference>
<proteinExistence type="predicted"/>
<evidence type="ECO:0000259" key="2">
    <source>
        <dbReference type="PROSITE" id="PS50011"/>
    </source>
</evidence>
<dbReference type="InterPro" id="IPR000719">
    <property type="entry name" value="Prot_kinase_dom"/>
</dbReference>
<dbReference type="Gene3D" id="3.30.200.20">
    <property type="entry name" value="Phosphorylase Kinase, domain 1"/>
    <property type="match status" value="1"/>
</dbReference>
<reference evidence="4" key="2">
    <citation type="submission" date="2025-08" db="UniProtKB">
        <authorList>
            <consortium name="RefSeq"/>
        </authorList>
    </citation>
    <scope>IDENTIFICATION</scope>
    <source>
        <tissue evidence="4">Leaf</tissue>
    </source>
</reference>
<organism evidence="3 4">
    <name type="scientific">Spinacia oleracea</name>
    <name type="common">Spinach</name>
    <dbReference type="NCBI Taxonomy" id="3562"/>
    <lineage>
        <taxon>Eukaryota</taxon>
        <taxon>Viridiplantae</taxon>
        <taxon>Streptophyta</taxon>
        <taxon>Embryophyta</taxon>
        <taxon>Tracheophyta</taxon>
        <taxon>Spermatophyta</taxon>
        <taxon>Magnoliopsida</taxon>
        <taxon>eudicotyledons</taxon>
        <taxon>Gunneridae</taxon>
        <taxon>Pentapetalae</taxon>
        <taxon>Caryophyllales</taxon>
        <taxon>Chenopodiaceae</taxon>
        <taxon>Chenopodioideae</taxon>
        <taxon>Anserineae</taxon>
        <taxon>Spinacia</taxon>
    </lineage>
</organism>
<evidence type="ECO:0000313" key="4">
    <source>
        <dbReference type="RefSeq" id="XP_021864883.1"/>
    </source>
</evidence>
<dbReference type="Pfam" id="PF00069">
    <property type="entry name" value="Pkinase"/>
    <property type="match status" value="1"/>
</dbReference>
<dbReference type="PANTHER" id="PTHR46863">
    <property type="entry name" value="OS09G0572100 PROTEIN"/>
    <property type="match status" value="1"/>
</dbReference>
<dbReference type="Gene3D" id="1.10.510.10">
    <property type="entry name" value="Transferase(Phosphotransferase) domain 1"/>
    <property type="match status" value="1"/>
</dbReference>
<dbReference type="InterPro" id="IPR011009">
    <property type="entry name" value="Kinase-like_dom_sf"/>
</dbReference>
<dbReference type="SUPFAM" id="SSF56112">
    <property type="entry name" value="Protein kinase-like (PK-like)"/>
    <property type="match status" value="1"/>
</dbReference>
<gene>
    <name evidence="4" type="primary">LOC110803661</name>
</gene>
<dbReference type="GO" id="GO:0004672">
    <property type="term" value="F:protein kinase activity"/>
    <property type="evidence" value="ECO:0007669"/>
    <property type="project" value="InterPro"/>
</dbReference>
<feature type="compositionally biased region" description="Low complexity" evidence="1">
    <location>
        <begin position="60"/>
        <end position="78"/>
    </location>
</feature>
<reference evidence="3" key="1">
    <citation type="journal article" date="2021" name="Nat. Commun.">
        <title>Genomic analyses provide insights into spinach domestication and the genetic basis of agronomic traits.</title>
        <authorList>
            <person name="Cai X."/>
            <person name="Sun X."/>
            <person name="Xu C."/>
            <person name="Sun H."/>
            <person name="Wang X."/>
            <person name="Ge C."/>
            <person name="Zhang Z."/>
            <person name="Wang Q."/>
            <person name="Fei Z."/>
            <person name="Jiao C."/>
            <person name="Wang Q."/>
        </authorList>
    </citation>
    <scope>NUCLEOTIDE SEQUENCE [LARGE SCALE GENOMIC DNA]</scope>
    <source>
        <strain evidence="3">cv. Varoflay</strain>
    </source>
</reference>
<dbReference type="GeneID" id="110803661"/>
<feature type="compositionally biased region" description="Polar residues" evidence="1">
    <location>
        <begin position="46"/>
        <end position="59"/>
    </location>
</feature>
<feature type="compositionally biased region" description="Basic residues" evidence="1">
    <location>
        <begin position="19"/>
        <end position="29"/>
    </location>
</feature>
<name>A0A9R0JBB3_SPIOL</name>
<feature type="region of interest" description="Disordered" evidence="1">
    <location>
        <begin position="1"/>
        <end position="79"/>
    </location>
</feature>
<dbReference type="RefSeq" id="XP_021864883.1">
    <property type="nucleotide sequence ID" value="XM_022009191.2"/>
</dbReference>
<keyword evidence="3" id="KW-1185">Reference proteome</keyword>